<dbReference type="Gene3D" id="3.10.620.30">
    <property type="match status" value="1"/>
</dbReference>
<dbReference type="Proteomes" id="UP001165395">
    <property type="component" value="Unassembled WGS sequence"/>
</dbReference>
<dbReference type="Pfam" id="PF06035">
    <property type="entry name" value="Peptidase_C93"/>
    <property type="match status" value="1"/>
</dbReference>
<dbReference type="EMBL" id="JAJBZT010000007">
    <property type="protein sequence ID" value="MCB6184460.1"/>
    <property type="molecule type" value="Genomic_DNA"/>
</dbReference>
<keyword evidence="2" id="KW-1185">Reference proteome</keyword>
<comment type="caution">
    <text evidence="1">The sequence shown here is derived from an EMBL/GenBank/DDBJ whole genome shotgun (WGS) entry which is preliminary data.</text>
</comment>
<name>A0ABS8D8B6_9NEIS</name>
<accession>A0ABS8D8B6</accession>
<evidence type="ECO:0000313" key="1">
    <source>
        <dbReference type="EMBL" id="MCB6184460.1"/>
    </source>
</evidence>
<organism evidence="1 2">
    <name type="scientific">Leeia speluncae</name>
    <dbReference type="NCBI Taxonomy" id="2884804"/>
    <lineage>
        <taxon>Bacteria</taxon>
        <taxon>Pseudomonadati</taxon>
        <taxon>Pseudomonadota</taxon>
        <taxon>Betaproteobacteria</taxon>
        <taxon>Neisseriales</taxon>
        <taxon>Leeiaceae</taxon>
        <taxon>Leeia</taxon>
    </lineage>
</organism>
<reference evidence="1" key="1">
    <citation type="submission" date="2021-10" db="EMBL/GenBank/DDBJ databases">
        <title>The complete genome sequence of Leeia sp. TBRC 13508.</title>
        <authorList>
            <person name="Charoenyingcharoen P."/>
            <person name="Yukphan P."/>
        </authorList>
    </citation>
    <scope>NUCLEOTIDE SEQUENCE</scope>
    <source>
        <strain evidence="1">TBRC 13508</strain>
    </source>
</reference>
<proteinExistence type="predicted"/>
<gene>
    <name evidence="1" type="ORF">LIN78_12975</name>
</gene>
<dbReference type="PANTHER" id="PTHR39327:SF1">
    <property type="entry name" value="BLR5470 PROTEIN"/>
    <property type="match status" value="1"/>
</dbReference>
<dbReference type="RefSeq" id="WP_227181270.1">
    <property type="nucleotide sequence ID" value="NZ_JAJBZT010000007.1"/>
</dbReference>
<protein>
    <submittedName>
        <fullName evidence="1">Transglutaminase-like cysteine peptidase</fullName>
    </submittedName>
</protein>
<dbReference type="PANTHER" id="PTHR39327">
    <property type="match status" value="1"/>
</dbReference>
<sequence length="229" mass="25804">MFKYNSHRQKSKRPVGHLLILSLLIVVHYAFGFDFDRLQKTLISKFGSSSVKMLQEWKVLLSDPKTQSDPDKLKSVNDFFNRRINFSDDTVVWGKTDYWATPLETIGKNAGDCEDFVIAKYFSLKDMGMPIQKLRLTYVKAKIGGPNSNITQAHMVLAYYATPDAEPLVLDNLISDIRPASRRPDLIPVFSFNSDGIWAAGATGASSGSVDRLSKWKELVSRMQAEGFE</sequence>
<evidence type="ECO:0000313" key="2">
    <source>
        <dbReference type="Proteomes" id="UP001165395"/>
    </source>
</evidence>
<dbReference type="SUPFAM" id="SSF54001">
    <property type="entry name" value="Cysteine proteinases"/>
    <property type="match status" value="1"/>
</dbReference>
<dbReference type="InterPro" id="IPR010319">
    <property type="entry name" value="Transglutaminase-like_Cys_pept"/>
</dbReference>
<dbReference type="InterPro" id="IPR038765">
    <property type="entry name" value="Papain-like_cys_pep_sf"/>
</dbReference>